<name>A0A5N6V6D9_ASPTM</name>
<accession>A0A5N6V6D9</accession>
<dbReference type="NCBIfam" id="NF006108">
    <property type="entry name" value="PRK08259.1"/>
    <property type="match status" value="1"/>
</dbReference>
<dbReference type="CDD" id="cd06558">
    <property type="entry name" value="crotonase-like"/>
    <property type="match status" value="1"/>
</dbReference>
<dbReference type="Proteomes" id="UP000326950">
    <property type="component" value="Unassembled WGS sequence"/>
</dbReference>
<sequence length="285" mass="30421">MQSDSDSVLVSSTSDGITTIKINRPHRRNAVNPTTAKLLYEKILAFENDPSQKVCILTGMGDTFCAGADLHEVAGQGSRDAIGSETQGRRSSHFQAPPESGEQSLGPMGPSRLQVQKPIIGAVSGYAVAGGLELSLLCDIRVVEEDAVFGVFCRRWGVPLIDGGTVRLQAVVGLGRALDMILTGRPVSATEALSMGLANRVVPKGKAMEEATAIAKQLLSFPQLCMNADRDSCYYSAYQASSFQDALRHEHEKGVKVLDLESIKGAARFSRGAGRHGSFKNGSRL</sequence>
<evidence type="ECO:0000313" key="4">
    <source>
        <dbReference type="EMBL" id="KAE8166297.1"/>
    </source>
</evidence>
<dbReference type="InterPro" id="IPR018376">
    <property type="entry name" value="Enoyl-CoA_hyd/isom_CS"/>
</dbReference>
<dbReference type="PANTHER" id="PTHR43802">
    <property type="entry name" value="ENOYL-COA HYDRATASE"/>
    <property type="match status" value="1"/>
</dbReference>
<dbReference type="EMBL" id="ML738595">
    <property type="protein sequence ID" value="KAE8166297.1"/>
    <property type="molecule type" value="Genomic_DNA"/>
</dbReference>
<evidence type="ECO:0000313" key="5">
    <source>
        <dbReference type="Proteomes" id="UP000326950"/>
    </source>
</evidence>
<evidence type="ECO:0000256" key="1">
    <source>
        <dbReference type="ARBA" id="ARBA00005254"/>
    </source>
</evidence>
<dbReference type="InterPro" id="IPR001753">
    <property type="entry name" value="Enoyl-CoA_hydra/iso"/>
</dbReference>
<proteinExistence type="inferred from homology"/>
<dbReference type="SUPFAM" id="SSF52096">
    <property type="entry name" value="ClpP/crotonase"/>
    <property type="match status" value="1"/>
</dbReference>
<reference evidence="4 5" key="1">
    <citation type="submission" date="2019-04" db="EMBL/GenBank/DDBJ databases">
        <title>Friends and foes A comparative genomics study of 23 Aspergillus species from section Flavi.</title>
        <authorList>
            <consortium name="DOE Joint Genome Institute"/>
            <person name="Kjaerbolling I."/>
            <person name="Vesth T."/>
            <person name="Frisvad J.C."/>
            <person name="Nybo J.L."/>
            <person name="Theobald S."/>
            <person name="Kildgaard S."/>
            <person name="Isbrandt T."/>
            <person name="Kuo A."/>
            <person name="Sato A."/>
            <person name="Lyhne E.K."/>
            <person name="Kogle M.E."/>
            <person name="Wiebenga A."/>
            <person name="Kun R.S."/>
            <person name="Lubbers R.J."/>
            <person name="Makela M.R."/>
            <person name="Barry K."/>
            <person name="Chovatia M."/>
            <person name="Clum A."/>
            <person name="Daum C."/>
            <person name="Haridas S."/>
            <person name="He G."/>
            <person name="LaButti K."/>
            <person name="Lipzen A."/>
            <person name="Mondo S."/>
            <person name="Riley R."/>
            <person name="Salamov A."/>
            <person name="Simmons B.A."/>
            <person name="Magnuson J.K."/>
            <person name="Henrissat B."/>
            <person name="Mortensen U.H."/>
            <person name="Larsen T.O."/>
            <person name="Devries R.P."/>
            <person name="Grigoriev I.V."/>
            <person name="Machida M."/>
            <person name="Baker S.E."/>
            <person name="Andersen M.R."/>
        </authorList>
    </citation>
    <scope>NUCLEOTIDE SEQUENCE [LARGE SCALE GENOMIC DNA]</scope>
    <source>
        <strain evidence="4 5">CBS 117626</strain>
    </source>
</reference>
<dbReference type="Gene3D" id="3.90.226.10">
    <property type="entry name" value="2-enoyl-CoA Hydratase, Chain A, domain 1"/>
    <property type="match status" value="1"/>
</dbReference>
<dbReference type="InterPro" id="IPR029045">
    <property type="entry name" value="ClpP/crotonase-like_dom_sf"/>
</dbReference>
<keyword evidence="5" id="KW-1185">Reference proteome</keyword>
<dbReference type="GO" id="GO:0003824">
    <property type="term" value="F:catalytic activity"/>
    <property type="evidence" value="ECO:0007669"/>
    <property type="project" value="InterPro"/>
</dbReference>
<dbReference type="Pfam" id="PF00378">
    <property type="entry name" value="ECH_1"/>
    <property type="match status" value="2"/>
</dbReference>
<protein>
    <submittedName>
        <fullName evidence="4">ClpP/crotonase-like domain-containing protein</fullName>
    </submittedName>
</protein>
<evidence type="ECO:0000256" key="2">
    <source>
        <dbReference type="RuleBase" id="RU003707"/>
    </source>
</evidence>
<evidence type="ECO:0000256" key="3">
    <source>
        <dbReference type="SAM" id="MobiDB-lite"/>
    </source>
</evidence>
<dbReference type="PANTHER" id="PTHR43802:SF1">
    <property type="entry name" value="IP11341P-RELATED"/>
    <property type="match status" value="1"/>
</dbReference>
<dbReference type="OrthoDB" id="2018133at2759"/>
<dbReference type="PROSITE" id="PS00166">
    <property type="entry name" value="ENOYL_COA_HYDRATASE"/>
    <property type="match status" value="1"/>
</dbReference>
<organism evidence="4 5">
    <name type="scientific">Aspergillus tamarii</name>
    <dbReference type="NCBI Taxonomy" id="41984"/>
    <lineage>
        <taxon>Eukaryota</taxon>
        <taxon>Fungi</taxon>
        <taxon>Dikarya</taxon>
        <taxon>Ascomycota</taxon>
        <taxon>Pezizomycotina</taxon>
        <taxon>Eurotiomycetes</taxon>
        <taxon>Eurotiomycetidae</taxon>
        <taxon>Eurotiales</taxon>
        <taxon>Aspergillaceae</taxon>
        <taxon>Aspergillus</taxon>
        <taxon>Aspergillus subgen. Circumdati</taxon>
    </lineage>
</organism>
<dbReference type="AlphaFoldDB" id="A0A5N6V6D9"/>
<comment type="similarity">
    <text evidence="1 2">Belongs to the enoyl-CoA hydratase/isomerase family.</text>
</comment>
<dbReference type="Gene3D" id="1.10.287.2460">
    <property type="match status" value="1"/>
</dbReference>
<feature type="region of interest" description="Disordered" evidence="3">
    <location>
        <begin position="78"/>
        <end position="110"/>
    </location>
</feature>
<gene>
    <name evidence="4" type="ORF">BDV40DRAFT_256510</name>
</gene>